<evidence type="ECO:0000313" key="2">
    <source>
        <dbReference type="EMBL" id="OCF50487.1"/>
    </source>
</evidence>
<keyword evidence="1" id="KW-0732">Signal</keyword>
<name>A0A1B9I4M5_9TREE</name>
<reference evidence="3" key="2">
    <citation type="submission" date="2013-07" db="EMBL/GenBank/DDBJ databases">
        <authorList>
            <consortium name="The Broad Institute Genome Sequencing Platform"/>
            <person name="Cuomo C."/>
            <person name="Litvintseva A."/>
            <person name="Chen Y."/>
            <person name="Heitman J."/>
            <person name="Sun S."/>
            <person name="Springer D."/>
            <person name="Dromer F."/>
            <person name="Young S.K."/>
            <person name="Zeng Q."/>
            <person name="Gargeya S."/>
            <person name="Fitzgerald M."/>
            <person name="Abouelleil A."/>
            <person name="Alvarado L."/>
            <person name="Berlin A.M."/>
            <person name="Chapman S.B."/>
            <person name="Dewar J."/>
            <person name="Goldberg J."/>
            <person name="Griggs A."/>
            <person name="Gujja S."/>
            <person name="Hansen M."/>
            <person name="Howarth C."/>
            <person name="Imamovic A."/>
            <person name="Larimer J."/>
            <person name="McCowan C."/>
            <person name="Murphy C."/>
            <person name="Pearson M."/>
            <person name="Priest M."/>
            <person name="Roberts A."/>
            <person name="Saif S."/>
            <person name="Shea T."/>
            <person name="Sykes S."/>
            <person name="Wortman J."/>
            <person name="Nusbaum C."/>
            <person name="Birren B."/>
        </authorList>
    </citation>
    <scope>NUCLEOTIDE SEQUENCE</scope>
    <source>
        <strain evidence="3">CBS 10737</strain>
    </source>
</reference>
<keyword evidence="4" id="KW-1185">Reference proteome</keyword>
<dbReference type="RefSeq" id="XP_019011706.1">
    <property type="nucleotide sequence ID" value="XM_019155552.1"/>
</dbReference>
<dbReference type="AlphaFoldDB" id="A0A1B9I4M5"/>
<dbReference type="EMBL" id="KI894010">
    <property type="protein sequence ID" value="OCF50487.1"/>
    <property type="molecule type" value="Genomic_DNA"/>
</dbReference>
<feature type="chain" id="PRO_5008628412" evidence="1">
    <location>
        <begin position="20"/>
        <end position="157"/>
    </location>
</feature>
<organism evidence="2">
    <name type="scientific">Kwoniella pini CBS 10737</name>
    <dbReference type="NCBI Taxonomy" id="1296096"/>
    <lineage>
        <taxon>Eukaryota</taxon>
        <taxon>Fungi</taxon>
        <taxon>Dikarya</taxon>
        <taxon>Basidiomycota</taxon>
        <taxon>Agaricomycotina</taxon>
        <taxon>Tremellomycetes</taxon>
        <taxon>Tremellales</taxon>
        <taxon>Cryptococcaceae</taxon>
        <taxon>Kwoniella</taxon>
    </lineage>
</organism>
<feature type="signal peptide" evidence="1">
    <location>
        <begin position="1"/>
        <end position="19"/>
    </location>
</feature>
<dbReference type="EMBL" id="CP144525">
    <property type="protein sequence ID" value="WWC71326.1"/>
    <property type="molecule type" value="Genomic_DNA"/>
</dbReference>
<evidence type="ECO:0000313" key="4">
    <source>
        <dbReference type="Proteomes" id="UP000094020"/>
    </source>
</evidence>
<reference evidence="3" key="4">
    <citation type="submission" date="2024-02" db="EMBL/GenBank/DDBJ databases">
        <title>Comparative genomics of Cryptococcus and Kwoniella reveals pathogenesis evolution and contrasting modes of karyotype evolution via chromosome fusion or intercentromeric recombination.</title>
        <authorList>
            <person name="Coelho M.A."/>
            <person name="David-Palma M."/>
            <person name="Shea T."/>
            <person name="Bowers K."/>
            <person name="McGinley-Smith S."/>
            <person name="Mohammad A.W."/>
            <person name="Gnirke A."/>
            <person name="Yurkov A.M."/>
            <person name="Nowrousian M."/>
            <person name="Sun S."/>
            <person name="Cuomo C.A."/>
            <person name="Heitman J."/>
        </authorList>
    </citation>
    <scope>NUCLEOTIDE SEQUENCE</scope>
    <source>
        <strain evidence="3">CBS 10737</strain>
    </source>
</reference>
<dbReference type="Proteomes" id="UP000094020">
    <property type="component" value="Chromosome 7"/>
</dbReference>
<sequence length="157" mass="17228">MFVKVFVCLLATLSTTSLATSIDTSTPDSIDIAHTEVDSVQHSVRADQELDPGSVQIYGADGVTANVDGYTLNSSSMTKVVKFNADHKKGLIDVVPVRWQNTVRCTLEMGPGFNVTYSFRLTEITENPSLPYTKEVEENGDTLSITCDLSVYMKREP</sequence>
<reference evidence="2" key="1">
    <citation type="submission" date="2013-07" db="EMBL/GenBank/DDBJ databases">
        <title>The Genome Sequence of Cryptococcus pinus CBS10737.</title>
        <authorList>
            <consortium name="The Broad Institute Genome Sequencing Platform"/>
            <person name="Cuomo C."/>
            <person name="Litvintseva A."/>
            <person name="Chen Y."/>
            <person name="Heitman J."/>
            <person name="Sun S."/>
            <person name="Springer D."/>
            <person name="Dromer F."/>
            <person name="Young S.K."/>
            <person name="Zeng Q."/>
            <person name="Gargeya S."/>
            <person name="Fitzgerald M."/>
            <person name="Abouelleil A."/>
            <person name="Alvarado L."/>
            <person name="Berlin A.M."/>
            <person name="Chapman S.B."/>
            <person name="Dewar J."/>
            <person name="Goldberg J."/>
            <person name="Griggs A."/>
            <person name="Gujja S."/>
            <person name="Hansen M."/>
            <person name="Howarth C."/>
            <person name="Imamovic A."/>
            <person name="Larimer J."/>
            <person name="McCowan C."/>
            <person name="Murphy C."/>
            <person name="Pearson M."/>
            <person name="Priest M."/>
            <person name="Roberts A."/>
            <person name="Saif S."/>
            <person name="Shea T."/>
            <person name="Sykes S."/>
            <person name="Wortman J."/>
            <person name="Nusbaum C."/>
            <person name="Birren B."/>
        </authorList>
    </citation>
    <scope>NUCLEOTIDE SEQUENCE [LARGE SCALE GENOMIC DNA]</scope>
    <source>
        <strain evidence="2">CBS 10737</strain>
    </source>
</reference>
<reference evidence="2" key="3">
    <citation type="submission" date="2016-07" db="EMBL/GenBank/DDBJ databases">
        <title>Evolution of pathogenesis and genome organization in the Tremellales.</title>
        <authorList>
            <person name="Cuomo C."/>
            <person name="Litvintseva A."/>
            <person name="Heitman J."/>
            <person name="Chen Y."/>
            <person name="Sun S."/>
            <person name="Springer D."/>
            <person name="Dromer F."/>
            <person name="Young S."/>
            <person name="Zeng Q."/>
            <person name="Chapman S."/>
            <person name="Gujja S."/>
            <person name="Saif S."/>
            <person name="Birren B."/>
        </authorList>
    </citation>
    <scope>NUCLEOTIDE SEQUENCE</scope>
    <source>
        <strain evidence="2">CBS 10737</strain>
    </source>
</reference>
<evidence type="ECO:0000313" key="3">
    <source>
        <dbReference type="EMBL" id="WWC71326.1"/>
    </source>
</evidence>
<gene>
    <name evidence="2" type="ORF">I206_03811</name>
    <name evidence="3" type="ORF">I206_105280</name>
</gene>
<accession>A0A1B9I4M5</accession>
<protein>
    <submittedName>
        <fullName evidence="2">Uncharacterized protein</fullName>
    </submittedName>
</protein>
<evidence type="ECO:0000256" key="1">
    <source>
        <dbReference type="SAM" id="SignalP"/>
    </source>
</evidence>
<proteinExistence type="predicted"/>
<dbReference type="GeneID" id="30172180"/>
<dbReference type="KEGG" id="kpin:30172180"/>